<evidence type="ECO:0000313" key="13">
    <source>
        <dbReference type="EMBL" id="MCD2492622.1"/>
    </source>
</evidence>
<evidence type="ECO:0000256" key="2">
    <source>
        <dbReference type="ARBA" id="ARBA00011081"/>
    </source>
</evidence>
<dbReference type="FunFam" id="3.40.50.970:FF:000005">
    <property type="entry name" value="1-deoxy-D-xylulose-5-phosphate synthase"/>
    <property type="match status" value="1"/>
</dbReference>
<proteinExistence type="inferred from homology"/>
<dbReference type="Pfam" id="PF02780">
    <property type="entry name" value="Transketolase_C"/>
    <property type="match status" value="1"/>
</dbReference>
<sequence length="623" mass="68744">MMLEEIRSPEDLKALDPAQFPALAEEIRQFLIEKVSEHGGHLASNLGVVELTMALHLALNLPEDKIVWDVGHQSYTHKLLSGRREDFESLREYGGMSGFPKRRESEFDSFDTGHSSTSISAGLGLVEARDRLHEDYTVVSVIGDGALSGGMAYEALNNASRLKSNFIIILNDNHMSISESTGGFSKYLSKIRVGSGYNNLKRDVSRGLSKVPGVGEPLVENIVRAKMALKQFMVPGMFFENLDITYVGPMDGHNIPEMVRILEEAKKFERPILIHVKTKKGKGYIPAERYPVKFHGIGPFCIETGKSVEEKKGISYTEAFSHTICRLAEKDDKIVAVTAAMPEGTGLKKFAALYPDRLFDVGIAEEHAVTFAAGMAAGGLKPVVAVYSSFLQRAYDQMLHDVCLQKLPVVFAIDRAGLVGCDGETHQGIFDLSYLRSMPGMAVFAPMNKYELRNGLEFGIQAGVPFAVRYPRGTAYSGLKEYQDPIELGKSEVIYRGGEIALLSVGSMMKTAVRVHEKLKESGISATLVNVRFVKPMDKELLDDLAKTHGCLVTMEENVICGGYGEAVSSYIHERDYGTKVLKAAVPDTFVEHGPVDILKKDLGLDADSIFQRIKNEYIRKEN</sequence>
<dbReference type="SMART" id="SM00861">
    <property type="entry name" value="Transket_pyr"/>
    <property type="match status" value="1"/>
</dbReference>
<evidence type="ECO:0000313" key="14">
    <source>
        <dbReference type="Proteomes" id="UP001299265"/>
    </source>
</evidence>
<evidence type="ECO:0000256" key="3">
    <source>
        <dbReference type="ARBA" id="ARBA00011738"/>
    </source>
</evidence>
<dbReference type="EMBL" id="JAJNOR010000004">
    <property type="protein sequence ID" value="MCD2492622.1"/>
    <property type="molecule type" value="Genomic_DNA"/>
</dbReference>
<comment type="function">
    <text evidence="10 11">Catalyzes the acyloin condensation reaction between C atoms 2 and 3 of pyruvate and glyceraldehyde 3-phosphate to yield 1-deoxy-D-xylulose-5-phosphate (DXP).</text>
</comment>
<comment type="subunit">
    <text evidence="3 11">Homodimer.</text>
</comment>
<keyword evidence="7 11" id="KW-0784">Thiamine biosynthesis</keyword>
<reference evidence="13 14" key="1">
    <citation type="submission" date="2021-11" db="EMBL/GenBank/DDBJ databases">
        <title>Lacrimispora sp. nov. NSJ-141 isolated from human feces.</title>
        <authorList>
            <person name="Abdugheni R."/>
        </authorList>
    </citation>
    <scope>NUCLEOTIDE SEQUENCE [LARGE SCALE GENOMIC DNA]</scope>
    <source>
        <strain evidence="13 14">NSJ-141</strain>
    </source>
</reference>
<dbReference type="GO" id="GO:0019288">
    <property type="term" value="P:isopentenyl diphosphate biosynthetic process, methylerythritol 4-phosphate pathway"/>
    <property type="evidence" value="ECO:0007669"/>
    <property type="project" value="TreeGrafter"/>
</dbReference>
<dbReference type="GO" id="GO:0016114">
    <property type="term" value="P:terpenoid biosynthetic process"/>
    <property type="evidence" value="ECO:0007669"/>
    <property type="project" value="UniProtKB-UniRule"/>
</dbReference>
<evidence type="ECO:0000256" key="7">
    <source>
        <dbReference type="ARBA" id="ARBA00022977"/>
    </source>
</evidence>
<dbReference type="InterPro" id="IPR005477">
    <property type="entry name" value="Dxylulose-5-P_synthase"/>
</dbReference>
<keyword evidence="4 11" id="KW-0808">Transferase</keyword>
<dbReference type="EC" id="2.2.1.7" evidence="11"/>
<gene>
    <name evidence="11 13" type="primary">dxs</name>
    <name evidence="13" type="ORF">LQE92_08275</name>
</gene>
<feature type="binding site" evidence="11">
    <location>
        <position position="173"/>
    </location>
    <ligand>
        <name>Mg(2+)</name>
        <dbReference type="ChEBI" id="CHEBI:18420"/>
    </ligand>
</feature>
<dbReference type="NCBIfam" id="TIGR00204">
    <property type="entry name" value="dxs"/>
    <property type="match status" value="1"/>
</dbReference>
<feature type="binding site" evidence="11">
    <location>
        <position position="72"/>
    </location>
    <ligand>
        <name>thiamine diphosphate</name>
        <dbReference type="ChEBI" id="CHEBI:58937"/>
    </ligand>
</feature>
<dbReference type="RefSeq" id="WP_231062606.1">
    <property type="nucleotide sequence ID" value="NZ_JAJNOR010000004.1"/>
</dbReference>
<evidence type="ECO:0000256" key="4">
    <source>
        <dbReference type="ARBA" id="ARBA00022679"/>
    </source>
</evidence>
<dbReference type="InterPro" id="IPR049557">
    <property type="entry name" value="Transketolase_CS"/>
</dbReference>
<comment type="catalytic activity">
    <reaction evidence="11">
        <text>D-glyceraldehyde 3-phosphate + pyruvate + H(+) = 1-deoxy-D-xylulose 5-phosphate + CO2</text>
        <dbReference type="Rhea" id="RHEA:12605"/>
        <dbReference type="ChEBI" id="CHEBI:15361"/>
        <dbReference type="ChEBI" id="CHEBI:15378"/>
        <dbReference type="ChEBI" id="CHEBI:16526"/>
        <dbReference type="ChEBI" id="CHEBI:57792"/>
        <dbReference type="ChEBI" id="CHEBI:59776"/>
        <dbReference type="EC" id="2.2.1.7"/>
    </reaction>
</comment>
<keyword evidence="8 11" id="KW-0786">Thiamine pyrophosphate</keyword>
<dbReference type="AlphaFoldDB" id="A0AAP2RIF2"/>
<dbReference type="PANTHER" id="PTHR43322">
    <property type="entry name" value="1-D-DEOXYXYLULOSE 5-PHOSPHATE SYNTHASE-RELATED"/>
    <property type="match status" value="1"/>
</dbReference>
<dbReference type="Pfam" id="PF02779">
    <property type="entry name" value="Transket_pyr"/>
    <property type="match status" value="1"/>
</dbReference>
<feature type="binding site" evidence="11">
    <location>
        <position position="365"/>
    </location>
    <ligand>
        <name>thiamine diphosphate</name>
        <dbReference type="ChEBI" id="CHEBI:58937"/>
    </ligand>
</feature>
<dbReference type="InterPro" id="IPR005475">
    <property type="entry name" value="Transketolase-like_Pyr-bd"/>
</dbReference>
<comment type="pathway">
    <text evidence="1 11">Metabolic intermediate biosynthesis; 1-deoxy-D-xylulose 5-phosphate biosynthesis; 1-deoxy-D-xylulose 5-phosphate from D-glyceraldehyde 3-phosphate and pyruvate: step 1/1.</text>
</comment>
<dbReference type="Gene3D" id="3.40.50.970">
    <property type="match status" value="2"/>
</dbReference>
<dbReference type="CDD" id="cd07033">
    <property type="entry name" value="TPP_PYR_DXS_TK_like"/>
    <property type="match status" value="1"/>
</dbReference>
<dbReference type="GO" id="GO:0005829">
    <property type="term" value="C:cytosol"/>
    <property type="evidence" value="ECO:0007669"/>
    <property type="project" value="TreeGrafter"/>
</dbReference>
<evidence type="ECO:0000256" key="10">
    <source>
        <dbReference type="ARBA" id="ARBA00055605"/>
    </source>
</evidence>
<dbReference type="GO" id="GO:0008661">
    <property type="term" value="F:1-deoxy-D-xylulose-5-phosphate synthase activity"/>
    <property type="evidence" value="ECO:0007669"/>
    <property type="project" value="UniProtKB-UniRule"/>
</dbReference>
<dbReference type="PROSITE" id="PS00801">
    <property type="entry name" value="TRANSKETOLASE_1"/>
    <property type="match status" value="1"/>
</dbReference>
<dbReference type="CDD" id="cd02007">
    <property type="entry name" value="TPP_DXS"/>
    <property type="match status" value="1"/>
</dbReference>
<dbReference type="Gene3D" id="3.40.50.920">
    <property type="match status" value="1"/>
</dbReference>
<evidence type="ECO:0000256" key="5">
    <source>
        <dbReference type="ARBA" id="ARBA00022723"/>
    </source>
</evidence>
<evidence type="ECO:0000256" key="8">
    <source>
        <dbReference type="ARBA" id="ARBA00023052"/>
    </source>
</evidence>
<feature type="binding site" evidence="11">
    <location>
        <position position="284"/>
    </location>
    <ligand>
        <name>thiamine diphosphate</name>
        <dbReference type="ChEBI" id="CHEBI:58937"/>
    </ligand>
</feature>
<dbReference type="Pfam" id="PF13292">
    <property type="entry name" value="DXP_synthase_N"/>
    <property type="match status" value="1"/>
</dbReference>
<feature type="binding site" evidence="11">
    <location>
        <begin position="145"/>
        <end position="146"/>
    </location>
    <ligand>
        <name>thiamine diphosphate</name>
        <dbReference type="ChEBI" id="CHEBI:58937"/>
    </ligand>
</feature>
<dbReference type="HAMAP" id="MF_00315">
    <property type="entry name" value="DXP_synth"/>
    <property type="match status" value="1"/>
</dbReference>
<evidence type="ECO:0000256" key="11">
    <source>
        <dbReference type="HAMAP-Rule" id="MF_00315"/>
    </source>
</evidence>
<evidence type="ECO:0000256" key="9">
    <source>
        <dbReference type="ARBA" id="ARBA00023229"/>
    </source>
</evidence>
<comment type="similarity">
    <text evidence="2 11">Belongs to the transketolase family. DXPS subfamily.</text>
</comment>
<evidence type="ECO:0000256" key="1">
    <source>
        <dbReference type="ARBA" id="ARBA00004980"/>
    </source>
</evidence>
<dbReference type="InterPro" id="IPR029061">
    <property type="entry name" value="THDP-binding"/>
</dbReference>
<dbReference type="Proteomes" id="UP001299265">
    <property type="component" value="Unassembled WGS sequence"/>
</dbReference>
<dbReference type="InterPro" id="IPR009014">
    <property type="entry name" value="Transketo_C/PFOR_II"/>
</dbReference>
<dbReference type="NCBIfam" id="NF003933">
    <property type="entry name" value="PRK05444.2-2"/>
    <property type="match status" value="1"/>
</dbReference>
<feature type="binding site" evidence="11">
    <location>
        <position position="173"/>
    </location>
    <ligand>
        <name>thiamine diphosphate</name>
        <dbReference type="ChEBI" id="CHEBI:58937"/>
    </ligand>
</feature>
<keyword evidence="9 11" id="KW-0414">Isoprene biosynthesis</keyword>
<dbReference type="SUPFAM" id="SSF52922">
    <property type="entry name" value="TK C-terminal domain-like"/>
    <property type="match status" value="1"/>
</dbReference>
<feature type="binding site" evidence="11">
    <location>
        <position position="144"/>
    </location>
    <ligand>
        <name>Mg(2+)</name>
        <dbReference type="ChEBI" id="CHEBI:18420"/>
    </ligand>
</feature>
<evidence type="ECO:0000259" key="12">
    <source>
        <dbReference type="SMART" id="SM00861"/>
    </source>
</evidence>
<dbReference type="GO" id="GO:0030976">
    <property type="term" value="F:thiamine pyrophosphate binding"/>
    <property type="evidence" value="ECO:0007669"/>
    <property type="project" value="UniProtKB-UniRule"/>
</dbReference>
<name>A0AAP2RIF2_9FIRM</name>
<protein>
    <recommendedName>
        <fullName evidence="11">1-deoxy-D-xylulose-5-phosphate synthase</fullName>
        <ecNumber evidence="11">2.2.1.7</ecNumber>
    </recommendedName>
    <alternativeName>
        <fullName evidence="11">1-deoxyxylulose-5-phosphate synthase</fullName>
        <shortName evidence="11">DXP synthase</shortName>
        <shortName evidence="11">DXPS</shortName>
    </alternativeName>
</protein>
<accession>A0AAP2RIF2</accession>
<feature type="domain" description="Transketolase-like pyrimidine-binding" evidence="12">
    <location>
        <begin position="314"/>
        <end position="478"/>
    </location>
</feature>
<evidence type="ECO:0000256" key="6">
    <source>
        <dbReference type="ARBA" id="ARBA00022842"/>
    </source>
</evidence>
<dbReference type="GO" id="GO:0009228">
    <property type="term" value="P:thiamine biosynthetic process"/>
    <property type="evidence" value="ECO:0007669"/>
    <property type="project" value="UniProtKB-UniRule"/>
</dbReference>
<dbReference type="PANTHER" id="PTHR43322:SF5">
    <property type="entry name" value="1-DEOXY-D-XYLULOSE-5-PHOSPHATE SYNTHASE, CHLOROPLASTIC"/>
    <property type="match status" value="1"/>
</dbReference>
<organism evidence="13 14">
    <name type="scientific">Lientehia hominis</name>
    <dbReference type="NCBI Taxonomy" id="2897778"/>
    <lineage>
        <taxon>Bacteria</taxon>
        <taxon>Bacillati</taxon>
        <taxon>Bacillota</taxon>
        <taxon>Clostridia</taxon>
        <taxon>Lachnospirales</taxon>
        <taxon>Lachnospiraceae</taxon>
        <taxon>Lientehia</taxon>
    </lineage>
</organism>
<comment type="cofactor">
    <cofactor evidence="11">
        <name>thiamine diphosphate</name>
        <dbReference type="ChEBI" id="CHEBI:58937"/>
    </cofactor>
    <text evidence="11">Binds 1 thiamine pyrophosphate per subunit.</text>
</comment>
<keyword evidence="14" id="KW-1185">Reference proteome</keyword>
<comment type="cofactor">
    <cofactor evidence="11">
        <name>Mg(2+)</name>
        <dbReference type="ChEBI" id="CHEBI:18420"/>
    </cofactor>
    <text evidence="11">Binds 1 Mg(2+) ion per subunit.</text>
</comment>
<dbReference type="SUPFAM" id="SSF52518">
    <property type="entry name" value="Thiamin diphosphate-binding fold (THDP-binding)"/>
    <property type="match status" value="2"/>
</dbReference>
<feature type="binding site" evidence="11">
    <location>
        <begin position="113"/>
        <end position="115"/>
    </location>
    <ligand>
        <name>thiamine diphosphate</name>
        <dbReference type="ChEBI" id="CHEBI:58937"/>
    </ligand>
</feature>
<keyword evidence="5 11" id="KW-0479">Metal-binding</keyword>
<dbReference type="FunFam" id="3.40.50.920:FF:000002">
    <property type="entry name" value="1-deoxy-D-xylulose-5-phosphate synthase"/>
    <property type="match status" value="1"/>
</dbReference>
<dbReference type="GO" id="GO:0000287">
    <property type="term" value="F:magnesium ion binding"/>
    <property type="evidence" value="ECO:0007669"/>
    <property type="project" value="UniProtKB-UniRule"/>
</dbReference>
<comment type="caution">
    <text evidence="13">The sequence shown here is derived from an EMBL/GenBank/DDBJ whole genome shotgun (WGS) entry which is preliminary data.</text>
</comment>
<keyword evidence="6 11" id="KW-0460">Magnesium</keyword>
<dbReference type="InterPro" id="IPR033248">
    <property type="entry name" value="Transketolase_C"/>
</dbReference>